<reference evidence="1 2" key="1">
    <citation type="submission" date="2023-07" db="EMBL/GenBank/DDBJ databases">
        <title>Genomic Encyclopedia of Type Strains, Phase IV (KMG-IV): sequencing the most valuable type-strain genomes for metagenomic binning, comparative biology and taxonomic classification.</title>
        <authorList>
            <person name="Goeker M."/>
        </authorList>
    </citation>
    <scope>NUCLEOTIDE SEQUENCE [LARGE SCALE GENOMIC DNA]</scope>
    <source>
        <strain evidence="1 2">DSM 20694</strain>
    </source>
</reference>
<protein>
    <recommendedName>
        <fullName evidence="3">DUF3793 family protein</fullName>
    </recommendedName>
</protein>
<dbReference type="Pfam" id="PF12672">
    <property type="entry name" value="DUF3793"/>
    <property type="match status" value="1"/>
</dbReference>
<accession>A0ABT9UNY6</accession>
<dbReference type="RefSeq" id="WP_307482253.1">
    <property type="nucleotide sequence ID" value="NZ_JAUSUF010000001.1"/>
</dbReference>
<name>A0ABT9UNY6_9FIRM</name>
<evidence type="ECO:0008006" key="3">
    <source>
        <dbReference type="Google" id="ProtNLM"/>
    </source>
</evidence>
<dbReference type="InterPro" id="IPR024523">
    <property type="entry name" value="DUF3793"/>
</dbReference>
<proteinExistence type="predicted"/>
<keyword evidence="2" id="KW-1185">Reference proteome</keyword>
<dbReference type="EMBL" id="JAUSUF010000001">
    <property type="protein sequence ID" value="MDQ0148356.1"/>
    <property type="molecule type" value="Genomic_DNA"/>
</dbReference>
<sequence>MEIKIKQFMNKLKYMDDIEHFDKYMLFLLAPVVSGLKPSSTITLSKESIEYNTWNYYKDDFLKKFSLKHILLREDNKAIILLIYEENRLKDFINNESTVNFLSKLGYNLKLDLDITLHKLVERYNKFHCPHELGVFLGIPLEDVIDFMECTTKKCLLCGYWKVFNNSKNAEEIFESYDRSKGIVLDYVITDSKVEDIILLLKNQFKNEFKMVC</sequence>
<dbReference type="Proteomes" id="UP001228504">
    <property type="component" value="Unassembled WGS sequence"/>
</dbReference>
<gene>
    <name evidence="1" type="ORF">J2S18_000273</name>
</gene>
<evidence type="ECO:0000313" key="1">
    <source>
        <dbReference type="EMBL" id="MDQ0148356.1"/>
    </source>
</evidence>
<organism evidence="1 2">
    <name type="scientific">Eubacterium multiforme</name>
    <dbReference type="NCBI Taxonomy" id="83339"/>
    <lineage>
        <taxon>Bacteria</taxon>
        <taxon>Bacillati</taxon>
        <taxon>Bacillota</taxon>
        <taxon>Clostridia</taxon>
        <taxon>Eubacteriales</taxon>
        <taxon>Eubacteriaceae</taxon>
        <taxon>Eubacterium</taxon>
    </lineage>
</organism>
<evidence type="ECO:0000313" key="2">
    <source>
        <dbReference type="Proteomes" id="UP001228504"/>
    </source>
</evidence>
<comment type="caution">
    <text evidence="1">The sequence shown here is derived from an EMBL/GenBank/DDBJ whole genome shotgun (WGS) entry which is preliminary data.</text>
</comment>